<dbReference type="Gene3D" id="1.10.287.110">
    <property type="entry name" value="DnaJ domain"/>
    <property type="match status" value="1"/>
</dbReference>
<dbReference type="SUPFAM" id="SSF46565">
    <property type="entry name" value="Chaperone J-domain"/>
    <property type="match status" value="1"/>
</dbReference>
<dbReference type="CDD" id="cd06257">
    <property type="entry name" value="DnaJ"/>
    <property type="match status" value="1"/>
</dbReference>
<reference evidence="2 3" key="1">
    <citation type="journal article" date="2021" name="Comput. Struct. Biotechnol. J.">
        <title>De novo genome assembly of the potent medicinal plant Rehmannia glutinosa using nanopore technology.</title>
        <authorList>
            <person name="Ma L."/>
            <person name="Dong C."/>
            <person name="Song C."/>
            <person name="Wang X."/>
            <person name="Zheng X."/>
            <person name="Niu Y."/>
            <person name="Chen S."/>
            <person name="Feng W."/>
        </authorList>
    </citation>
    <scope>NUCLEOTIDE SEQUENCE [LARGE SCALE GENOMIC DNA]</scope>
    <source>
        <strain evidence="2">DH-2019</strain>
    </source>
</reference>
<keyword evidence="3" id="KW-1185">Reference proteome</keyword>
<dbReference type="Proteomes" id="UP001318860">
    <property type="component" value="Unassembled WGS sequence"/>
</dbReference>
<protein>
    <recommendedName>
        <fullName evidence="1">J domain-containing protein</fullName>
    </recommendedName>
</protein>
<accession>A0ABR0UN83</accession>
<dbReference type="PANTHER" id="PTHR44137">
    <property type="entry name" value="BNAC03G44070D PROTEIN"/>
    <property type="match status" value="1"/>
</dbReference>
<dbReference type="PROSITE" id="PS00636">
    <property type="entry name" value="DNAJ_1"/>
    <property type="match status" value="1"/>
</dbReference>
<dbReference type="PRINTS" id="PR00625">
    <property type="entry name" value="JDOMAIN"/>
</dbReference>
<evidence type="ECO:0000313" key="2">
    <source>
        <dbReference type="EMBL" id="KAK6123736.1"/>
    </source>
</evidence>
<dbReference type="PROSITE" id="PS50076">
    <property type="entry name" value="DNAJ_2"/>
    <property type="match status" value="1"/>
</dbReference>
<dbReference type="InterPro" id="IPR001623">
    <property type="entry name" value="DnaJ_domain"/>
</dbReference>
<proteinExistence type="predicted"/>
<gene>
    <name evidence="2" type="ORF">DH2020_042524</name>
</gene>
<dbReference type="InterPro" id="IPR036869">
    <property type="entry name" value="J_dom_sf"/>
</dbReference>
<dbReference type="PANTHER" id="PTHR44137:SF61">
    <property type="entry name" value="J DOMAIN-CONTAINING PROTEIN"/>
    <property type="match status" value="1"/>
</dbReference>
<evidence type="ECO:0000259" key="1">
    <source>
        <dbReference type="PROSITE" id="PS50076"/>
    </source>
</evidence>
<dbReference type="SMART" id="SM00271">
    <property type="entry name" value="DnaJ"/>
    <property type="match status" value="1"/>
</dbReference>
<feature type="domain" description="J" evidence="1">
    <location>
        <begin position="61"/>
        <end position="125"/>
    </location>
</feature>
<evidence type="ECO:0000313" key="3">
    <source>
        <dbReference type="Proteomes" id="UP001318860"/>
    </source>
</evidence>
<dbReference type="InterPro" id="IPR018253">
    <property type="entry name" value="DnaJ_domain_CS"/>
</dbReference>
<name>A0ABR0UN83_REHGL</name>
<comment type="caution">
    <text evidence="2">The sequence shown here is derived from an EMBL/GenBank/DDBJ whole genome shotgun (WGS) entry which is preliminary data.</text>
</comment>
<organism evidence="2 3">
    <name type="scientific">Rehmannia glutinosa</name>
    <name type="common">Chinese foxglove</name>
    <dbReference type="NCBI Taxonomy" id="99300"/>
    <lineage>
        <taxon>Eukaryota</taxon>
        <taxon>Viridiplantae</taxon>
        <taxon>Streptophyta</taxon>
        <taxon>Embryophyta</taxon>
        <taxon>Tracheophyta</taxon>
        <taxon>Spermatophyta</taxon>
        <taxon>Magnoliopsida</taxon>
        <taxon>eudicotyledons</taxon>
        <taxon>Gunneridae</taxon>
        <taxon>Pentapetalae</taxon>
        <taxon>asterids</taxon>
        <taxon>lamiids</taxon>
        <taxon>Lamiales</taxon>
        <taxon>Orobanchaceae</taxon>
        <taxon>Rehmannieae</taxon>
        <taxon>Rehmannia</taxon>
    </lineage>
</organism>
<dbReference type="EMBL" id="JABTTQ020002477">
    <property type="protein sequence ID" value="KAK6123736.1"/>
    <property type="molecule type" value="Genomic_DNA"/>
</dbReference>
<sequence length="143" mass="16475">MECNKDEAVRAKGIAEKKLLERDIIGAKKFALKAQSLFPKLDGLIIVVYIAHEKKINGETDYYGIFGVDQFADEEALKKQYKRKALSLHPDKNKSAGADEVFKILSQAWDVLSDKKKRSSYNLKINIRASNRQWFLFKCKEYN</sequence>
<dbReference type="Pfam" id="PF00226">
    <property type="entry name" value="DnaJ"/>
    <property type="match status" value="1"/>
</dbReference>